<dbReference type="RefSeq" id="WP_018307043.1">
    <property type="nucleotide sequence ID" value="NZ_JAYFNZ010000032.1"/>
</dbReference>
<evidence type="ECO:0000256" key="2">
    <source>
        <dbReference type="ARBA" id="ARBA00022723"/>
    </source>
</evidence>
<proteinExistence type="predicted"/>
<feature type="domain" description="4Fe-4S ferredoxin-type" evidence="5">
    <location>
        <begin position="85"/>
        <end position="114"/>
    </location>
</feature>
<dbReference type="PANTHER" id="PTHR42859">
    <property type="entry name" value="OXIDOREDUCTASE"/>
    <property type="match status" value="1"/>
</dbReference>
<dbReference type="GO" id="GO:0046872">
    <property type="term" value="F:metal ion binding"/>
    <property type="evidence" value="ECO:0007669"/>
    <property type="project" value="UniProtKB-KW"/>
</dbReference>
<evidence type="ECO:0000313" key="6">
    <source>
        <dbReference type="EMBL" id="CDX02727.1"/>
    </source>
</evidence>
<protein>
    <submittedName>
        <fullName evidence="6">Iron-sulfur protein</fullName>
    </submittedName>
</protein>
<sequence length="162" mass="17430">MSKGKNRFIHADLSRCLSCKSCELACGLAHAGYEIEGAAAGQMKLKPRVSVVQQGTTVALTQCQQCEDAPCVKVCPNGSLYQEEGLVKLNRETCIGCKLCARACPFGSITMTTEMVERADGKKSNRTKALKCDLCFSRNKEIKAEGCACIQACPTKVLSLSL</sequence>
<reference evidence="6" key="1">
    <citation type="submission" date="2014-07" db="EMBL/GenBank/DDBJ databases">
        <authorList>
            <person name="Hornung V.Bastian."/>
        </authorList>
    </citation>
    <scope>NUCLEOTIDE SEQUENCE</scope>
    <source>
        <strain evidence="6">PCE-S</strain>
    </source>
</reference>
<evidence type="ECO:0000256" key="4">
    <source>
        <dbReference type="ARBA" id="ARBA00023014"/>
    </source>
</evidence>
<dbReference type="InterPro" id="IPR017900">
    <property type="entry name" value="4Fe4S_Fe_S_CS"/>
</dbReference>
<dbReference type="PANTHER" id="PTHR42859:SF16">
    <property type="entry name" value="FORMATE HYDROGENLYASE SUBUNIT 2-RELATED"/>
    <property type="match status" value="1"/>
</dbReference>
<dbReference type="PROSITE" id="PS51379">
    <property type="entry name" value="4FE4S_FER_2"/>
    <property type="match status" value="1"/>
</dbReference>
<dbReference type="EMBL" id="LK996017">
    <property type="protein sequence ID" value="CDX02727.1"/>
    <property type="molecule type" value="Genomic_DNA"/>
</dbReference>
<keyword evidence="2" id="KW-0479">Metal-binding</keyword>
<accession>A0A098B2Z1</accession>
<keyword evidence="4" id="KW-0411">Iron-sulfur</keyword>
<dbReference type="CDD" id="cd10554">
    <property type="entry name" value="HycB_like"/>
    <property type="match status" value="1"/>
</dbReference>
<dbReference type="InterPro" id="IPR050294">
    <property type="entry name" value="RnfB_subfamily"/>
</dbReference>
<keyword evidence="1" id="KW-0004">4Fe-4S</keyword>
<gene>
    <name evidence="6" type="ORF">DPCES_2840</name>
</gene>
<evidence type="ECO:0000256" key="1">
    <source>
        <dbReference type="ARBA" id="ARBA00022485"/>
    </source>
</evidence>
<dbReference type="PATRIC" id="fig|49338.4.peg.3049"/>
<dbReference type="PROSITE" id="PS00198">
    <property type="entry name" value="4FE4S_FER_1"/>
    <property type="match status" value="1"/>
</dbReference>
<evidence type="ECO:0000256" key="3">
    <source>
        <dbReference type="ARBA" id="ARBA00023004"/>
    </source>
</evidence>
<keyword evidence="3" id="KW-0408">Iron</keyword>
<evidence type="ECO:0000259" key="5">
    <source>
        <dbReference type="PROSITE" id="PS51379"/>
    </source>
</evidence>
<dbReference type="InterPro" id="IPR017896">
    <property type="entry name" value="4Fe4S_Fe-S-bd"/>
</dbReference>
<dbReference type="Pfam" id="PF12800">
    <property type="entry name" value="Fer4_4"/>
    <property type="match status" value="1"/>
</dbReference>
<name>A0A098B2Z1_DESHA</name>
<organism evidence="6">
    <name type="scientific">Desulfitobacterium hafniense</name>
    <name type="common">Desulfitobacterium frappieri</name>
    <dbReference type="NCBI Taxonomy" id="49338"/>
    <lineage>
        <taxon>Bacteria</taxon>
        <taxon>Bacillati</taxon>
        <taxon>Bacillota</taxon>
        <taxon>Clostridia</taxon>
        <taxon>Eubacteriales</taxon>
        <taxon>Desulfitobacteriaceae</taxon>
        <taxon>Desulfitobacterium</taxon>
    </lineage>
</organism>
<dbReference type="Pfam" id="PF13247">
    <property type="entry name" value="Fer4_11"/>
    <property type="match status" value="1"/>
</dbReference>
<dbReference type="GO" id="GO:0051539">
    <property type="term" value="F:4 iron, 4 sulfur cluster binding"/>
    <property type="evidence" value="ECO:0007669"/>
    <property type="project" value="UniProtKB-KW"/>
</dbReference>
<dbReference type="SUPFAM" id="SSF54862">
    <property type="entry name" value="4Fe-4S ferredoxins"/>
    <property type="match status" value="1"/>
</dbReference>
<dbReference type="AlphaFoldDB" id="A0A098B2Z1"/>
<dbReference type="Gene3D" id="3.30.70.20">
    <property type="match status" value="2"/>
</dbReference>